<keyword evidence="1 6" id="KW-0378">Hydrolase</keyword>
<evidence type="ECO:0000259" key="4">
    <source>
        <dbReference type="Pfam" id="PF02449"/>
    </source>
</evidence>
<feature type="domain" description="Agarase CBM-like" evidence="5">
    <location>
        <begin position="54"/>
        <end position="245"/>
    </location>
</feature>
<dbReference type="InterPro" id="IPR040669">
    <property type="entry name" value="Agarase_CBM"/>
</dbReference>
<proteinExistence type="predicted"/>
<dbReference type="RefSeq" id="WP_376919528.1">
    <property type="nucleotide sequence ID" value="NZ_JBHRSW010000010.1"/>
</dbReference>
<feature type="signal peptide" evidence="3">
    <location>
        <begin position="1"/>
        <end position="27"/>
    </location>
</feature>
<feature type="chain" id="PRO_5046241041" evidence="3">
    <location>
        <begin position="28"/>
        <end position="799"/>
    </location>
</feature>
<comment type="caution">
    <text evidence="6">The sequence shown here is derived from an EMBL/GenBank/DDBJ whole genome shotgun (WGS) entry which is preliminary data.</text>
</comment>
<evidence type="ECO:0000313" key="6">
    <source>
        <dbReference type="EMBL" id="MFC3121391.1"/>
    </source>
</evidence>
<dbReference type="Gene3D" id="3.20.20.80">
    <property type="entry name" value="Glycosidases"/>
    <property type="match status" value="1"/>
</dbReference>
<dbReference type="InterPro" id="IPR017853">
    <property type="entry name" value="GH"/>
</dbReference>
<dbReference type="Pfam" id="PF02449">
    <property type="entry name" value="Glyco_hydro_42"/>
    <property type="match status" value="1"/>
</dbReference>
<keyword evidence="3" id="KW-0732">Signal</keyword>
<keyword evidence="2 6" id="KW-0326">Glycosidase</keyword>
<dbReference type="Pfam" id="PF17992">
    <property type="entry name" value="Agarase_CBM"/>
    <property type="match status" value="1"/>
</dbReference>
<evidence type="ECO:0000256" key="1">
    <source>
        <dbReference type="ARBA" id="ARBA00022801"/>
    </source>
</evidence>
<dbReference type="EC" id="3.2.1.23" evidence="6"/>
<dbReference type="Proteomes" id="UP001595478">
    <property type="component" value="Unassembled WGS sequence"/>
</dbReference>
<evidence type="ECO:0000259" key="5">
    <source>
        <dbReference type="Pfam" id="PF17992"/>
    </source>
</evidence>
<gene>
    <name evidence="6" type="ORF">ACFOHL_07140</name>
</gene>
<feature type="domain" description="Glycoside hydrolase family 42 N-terminal" evidence="4">
    <location>
        <begin position="565"/>
        <end position="673"/>
    </location>
</feature>
<organism evidence="6 7">
    <name type="scientific">Agaribacter flavus</name>
    <dbReference type="NCBI Taxonomy" id="1902781"/>
    <lineage>
        <taxon>Bacteria</taxon>
        <taxon>Pseudomonadati</taxon>
        <taxon>Pseudomonadota</taxon>
        <taxon>Gammaproteobacteria</taxon>
        <taxon>Alteromonadales</taxon>
        <taxon>Alteromonadaceae</taxon>
        <taxon>Agaribacter</taxon>
    </lineage>
</organism>
<dbReference type="EMBL" id="JBHRSW010000010">
    <property type="protein sequence ID" value="MFC3121391.1"/>
    <property type="molecule type" value="Genomic_DNA"/>
</dbReference>
<evidence type="ECO:0000256" key="2">
    <source>
        <dbReference type="ARBA" id="ARBA00023295"/>
    </source>
</evidence>
<evidence type="ECO:0000256" key="3">
    <source>
        <dbReference type="SAM" id="SignalP"/>
    </source>
</evidence>
<sequence length="799" mass="90552">MPNFSRRNIALALAAIFSSAHLHVAHAADSSSDFKHNVSLPTAKKLDGEIMLFDFESRRVPSEIISNNAKIGLDKKSPISGKRSLTVYFKTKENNSSAMAIRPETPFDWSAYKDFHFAYDVTNTGTESVQIDLTMGDKNGDFYTRGIAVGAGETKTVYAKMDGHDQVDPPWATQTEFNFASGFRSNPVTWESGDHQYYSFWGKKRLDLSGITQISFNAVGLVSDRQIKIDNVRLRPNPDMDENFLVGLLDKYGQNAKVDYEDKVKNDEHLAQIVADEMATLTGQKMADRSKFHGWKDGPRFEATGFFRTQKVGGKWALIDPEGYLYFSTGIDIIRLSNSSTMTGYDFDDKYIPKRSADDTVAEDDQPLNRVADEALYTRKVVNETRANLFEWLPDYDDPLGNHFGYRREAQSGPQKHGETFSFYSANLERRYGETYKESYLDTWRAVTLRRMLDWGYTSLGNWSQEQYYGNNQIPFVAFADIIGEFGTLSSGFDFWHGVPDAYDPKFRERAVAAAEHVAGQINNTPWCMGIFMDNEQSFGRGGSDELYYGIVYNTLKEDADKVPAKAAFTKILKDKYKSIKKLNKAWGKDYASWEAFAKGADSSFNTEAQKQDYSDLLYAYGVQYFGTVNSALKEVLPNHLYLGSRLPVWGMPDEIVKAAAENSDVITYNLYEEGIVPSEWDILEKVDAPSLIGEFSFGSDDAGHVHPGIIIAADQKDRGYMMKRYMETIIDNPYFVGVHMFQYMDGPISGRAYDGENYNTGMVNVVDIPYKHMVEAAKEVHTELYERRYGFLKEDKKK</sequence>
<evidence type="ECO:0000313" key="7">
    <source>
        <dbReference type="Proteomes" id="UP001595478"/>
    </source>
</evidence>
<keyword evidence="7" id="KW-1185">Reference proteome</keyword>
<dbReference type="Gene3D" id="2.60.120.430">
    <property type="entry name" value="Galactose-binding lectin"/>
    <property type="match status" value="1"/>
</dbReference>
<name>A0ABV7FSE9_9ALTE</name>
<dbReference type="GO" id="GO:0004565">
    <property type="term" value="F:beta-galactosidase activity"/>
    <property type="evidence" value="ECO:0007669"/>
    <property type="project" value="UniProtKB-EC"/>
</dbReference>
<accession>A0ABV7FSE9</accession>
<dbReference type="InterPro" id="IPR013529">
    <property type="entry name" value="Glyco_hydro_42_N"/>
</dbReference>
<dbReference type="SUPFAM" id="SSF51445">
    <property type="entry name" value="(Trans)glycosidases"/>
    <property type="match status" value="1"/>
</dbReference>
<reference evidence="7" key="1">
    <citation type="journal article" date="2019" name="Int. J. Syst. Evol. Microbiol.">
        <title>The Global Catalogue of Microorganisms (GCM) 10K type strain sequencing project: providing services to taxonomists for standard genome sequencing and annotation.</title>
        <authorList>
            <consortium name="The Broad Institute Genomics Platform"/>
            <consortium name="The Broad Institute Genome Sequencing Center for Infectious Disease"/>
            <person name="Wu L."/>
            <person name="Ma J."/>
        </authorList>
    </citation>
    <scope>NUCLEOTIDE SEQUENCE [LARGE SCALE GENOMIC DNA]</scope>
    <source>
        <strain evidence="7">KCTC 52473</strain>
    </source>
</reference>
<protein>
    <submittedName>
        <fullName evidence="6">Beta-galactosidase</fullName>
        <ecNumber evidence="6">3.2.1.23</ecNumber>
    </submittedName>
</protein>